<dbReference type="RefSeq" id="XP_013381643.1">
    <property type="nucleotide sequence ID" value="XM_013526189.1"/>
</dbReference>
<gene>
    <name evidence="17" type="primary">LOC106152567</name>
</gene>
<name>A0A1S3H6L7_LINAN</name>
<proteinExistence type="inferred from homology"/>
<dbReference type="FunFam" id="1.25.10.10:FF:000050">
    <property type="entry name" value="Cytoskeleton-associated protein 5 isoform X1"/>
    <property type="match status" value="1"/>
</dbReference>
<evidence type="ECO:0000256" key="3">
    <source>
        <dbReference type="ARBA" id="ARBA00004647"/>
    </source>
</evidence>
<feature type="compositionally biased region" description="Polar residues" evidence="14">
    <location>
        <begin position="1803"/>
        <end position="1815"/>
    </location>
</feature>
<dbReference type="SMART" id="SM01349">
    <property type="entry name" value="TOG"/>
    <property type="match status" value="5"/>
</dbReference>
<evidence type="ECO:0000256" key="1">
    <source>
        <dbReference type="ARBA" id="ARBA00004300"/>
    </source>
</evidence>
<evidence type="ECO:0000256" key="8">
    <source>
        <dbReference type="ARBA" id="ARBA00022776"/>
    </source>
</evidence>
<feature type="region of interest" description="Disordered" evidence="14">
    <location>
        <begin position="802"/>
        <end position="844"/>
    </location>
</feature>
<evidence type="ECO:0000256" key="4">
    <source>
        <dbReference type="ARBA" id="ARBA00022454"/>
    </source>
</evidence>
<keyword evidence="16" id="KW-1185">Reference proteome</keyword>
<evidence type="ECO:0000313" key="17">
    <source>
        <dbReference type="RefSeq" id="XP_013381643.1"/>
    </source>
</evidence>
<dbReference type="FunCoup" id="A0A1S3H6L7">
    <property type="interactions" value="1787"/>
</dbReference>
<keyword evidence="7" id="KW-0677">Repeat</keyword>
<dbReference type="InterPro" id="IPR048491">
    <property type="entry name" value="XMAP215_CLASP_TOG"/>
</dbReference>
<evidence type="ECO:0000256" key="6">
    <source>
        <dbReference type="ARBA" id="ARBA00022618"/>
    </source>
</evidence>
<dbReference type="GeneID" id="106152567"/>
<evidence type="ECO:0000256" key="9">
    <source>
        <dbReference type="ARBA" id="ARBA00022838"/>
    </source>
</evidence>
<dbReference type="InParanoid" id="A0A1S3H6L7"/>
<dbReference type="Pfam" id="PF21041">
    <property type="entry name" value="XMAP215_CLASP_TOG"/>
    <property type="match status" value="3"/>
</dbReference>
<feature type="compositionally biased region" description="Low complexity" evidence="14">
    <location>
        <begin position="1973"/>
        <end position="1989"/>
    </location>
</feature>
<protein>
    <submittedName>
        <fullName evidence="17">Cytoskeleton-associated protein 5 isoform X1</fullName>
    </submittedName>
</protein>
<keyword evidence="4" id="KW-0158">Chromosome</keyword>
<accession>A0A1S3H6L7</accession>
<feature type="domain" description="TOG" evidence="15">
    <location>
        <begin position="1186"/>
        <end position="1424"/>
    </location>
</feature>
<evidence type="ECO:0000313" key="16">
    <source>
        <dbReference type="Proteomes" id="UP000085678"/>
    </source>
</evidence>
<feature type="compositionally biased region" description="Acidic residues" evidence="14">
    <location>
        <begin position="251"/>
        <end position="264"/>
    </location>
</feature>
<dbReference type="KEGG" id="lak:106152567"/>
<dbReference type="GO" id="GO:0007051">
    <property type="term" value="P:spindle organization"/>
    <property type="evidence" value="ECO:0007669"/>
    <property type="project" value="InterPro"/>
</dbReference>
<keyword evidence="8" id="KW-0498">Mitosis</keyword>
<keyword evidence="10" id="KW-0206">Cytoskeleton</keyword>
<dbReference type="FunFam" id="1.25.10.10:FF:000052">
    <property type="entry name" value="Cytoskeleton associated protein 5"/>
    <property type="match status" value="1"/>
</dbReference>
<dbReference type="GO" id="GO:0000922">
    <property type="term" value="C:spindle pole"/>
    <property type="evidence" value="ECO:0007669"/>
    <property type="project" value="UniProtKB-SubCell"/>
</dbReference>
<comment type="similarity">
    <text evidence="13">Belongs to the TOG/XMAP215 family.</text>
</comment>
<feature type="region of interest" description="Disordered" evidence="14">
    <location>
        <begin position="1953"/>
        <end position="2013"/>
    </location>
</feature>
<feature type="compositionally biased region" description="Basic and acidic residues" evidence="14">
    <location>
        <begin position="1816"/>
        <end position="1826"/>
    </location>
</feature>
<evidence type="ECO:0000256" key="13">
    <source>
        <dbReference type="ARBA" id="ARBA00025722"/>
    </source>
</evidence>
<dbReference type="InterPro" id="IPR016024">
    <property type="entry name" value="ARM-type_fold"/>
</dbReference>
<reference evidence="17" key="1">
    <citation type="submission" date="2025-08" db="UniProtKB">
        <authorList>
            <consortium name="RefSeq"/>
        </authorList>
    </citation>
    <scope>IDENTIFICATION</scope>
    <source>
        <tissue evidence="17">Gonads</tissue>
    </source>
</reference>
<keyword evidence="11" id="KW-0131">Cell cycle</keyword>
<evidence type="ECO:0000256" key="2">
    <source>
        <dbReference type="ARBA" id="ARBA00004629"/>
    </source>
</evidence>
<feature type="domain" description="TOG" evidence="15">
    <location>
        <begin position="270"/>
        <end position="505"/>
    </location>
</feature>
<feature type="region of interest" description="Disordered" evidence="14">
    <location>
        <begin position="1417"/>
        <end position="1468"/>
    </location>
</feature>
<dbReference type="InterPro" id="IPR045110">
    <property type="entry name" value="XMAP215"/>
</dbReference>
<dbReference type="FunFam" id="1.25.10.10:FF:000068">
    <property type="entry name" value="cytoskeleton-associated protein 5 isoform X1"/>
    <property type="match status" value="1"/>
</dbReference>
<dbReference type="InterPro" id="IPR034085">
    <property type="entry name" value="TOG"/>
</dbReference>
<dbReference type="OrthoDB" id="205662at2759"/>
<evidence type="ECO:0000259" key="15">
    <source>
        <dbReference type="SMART" id="SM01349"/>
    </source>
</evidence>
<keyword evidence="5" id="KW-0963">Cytoplasm</keyword>
<evidence type="ECO:0000256" key="5">
    <source>
        <dbReference type="ARBA" id="ARBA00022490"/>
    </source>
</evidence>
<evidence type="ECO:0000256" key="14">
    <source>
        <dbReference type="SAM" id="MobiDB-lite"/>
    </source>
</evidence>
<evidence type="ECO:0000256" key="12">
    <source>
        <dbReference type="ARBA" id="ARBA00023328"/>
    </source>
</evidence>
<sequence>MGDDSEWMKLPTEDKVTHKVWKARLAGYEEAAKQFPTLDEKSPEFSKYLGLLKKFVIDNNAIAQEKGLDAVLAFVENAAVAGKTTGEIVNGLVTKCFNASRAKTKERAFEIVMMYIEIEKQEIVMEELMKGLENKQPKIVAASVQAIRDAVRDFGAKCFTLKPVVKMIPKLLEDRDKNVREMTKSLTVELYRWIGAALKPQLANLKPVQITELETEFENLAGEKPVQTRFLRSQADLKAKMEAKAARGGGEEEGEDEDDEEAAEEIDPYELMTAVDILSKLPKDFYEKIEAKKWQERREALDAVHKLLESPKLENGDYRDLVRALRKVVAKDTNVLLVTIAAQCLANLGKGLRKKFQPFAHEVIQTALEKFKEKKVTAVAALREMVDAASDATTLEVVSEDCLTALENKNPQIKAETARFIARWFTKCTPTTLPKKMLKLYCATLCKTINDTTPDVREASFEALGTAMRVVGEKPLTPFLADVDHIKLDKIKECCEKAVLVNMKGGGAKPPSKAVPPAAAPASKASAPPAKAASTSKPAEKAASKPTKKAAGGPPKSAAGKKGAAKKATGGKEGPTEQMLSDEAVEEKGSALLTAELLTNLASSNWKERLAATEKMRDVITGLTRDDIPTQVCVRVLSKKPGLKDTNFQVLGVKLNLVSHLAMNSKFSQTSAQCILGDMVDKVGDVKNGGTCQEALSCIAEATSLEFVAQEVMKLAFAQKNPKNQSEALNWLAKAVKEFGFKINVKPVIEVLKKAFAATNPAVRTSAIAFVAVAHMYMGPTLRTLFEDEKPALLQQIDDEIAKVQGEKPPAPTRGTTPKDKGGDDDEEEEEEGEEQADVADLVPRNDISDKITEEIVTEMADKNWKIRNEALQKVAAIINEAKFITPNLGSLPEALKARLGDSNKILVSTCLTICQTLATAIGPKIKQHVRIIGPGMVGCFGDSKPQLRAATGTALDAWVEQCTLLPFLEGEIFSEHLKKGNPNLKTELLGWLATKLPSCKKVPKDNKEELLACISSILTCLEDRNAGVRTKAQEALVPFMIHTGYDAFLKACNSLPASSKEPVKAQLDKARENLPAKPPPKSKSTTSAAPTPVAAPPEDDEPEPAPSAPKAAAKSPPKAEGKPKAGGKIVVRGMKKGPAAGKSSKKDVEVDLSPPLTIGSSKEKRMKDEKNLKTLKWNFTSPLPEFVEQLKKDMEQNVNKTLMDQMFNKDFKQHIKALDTLIKAVEEHRDATVANLDLILRWMTLRFFETNPTVHIKALEYLASVFSLLAEEDYHLLEFEAYAFVPYLILKVGDKNENIRRGVRNIFKLICKIYPASKMFSFILDGLKSKNSKQRTECLEELGSLIEVYGINVCQPSPAQALKLIAGQISDRDNSVRSAALNTAVEAYVILGESVFKYIGNLPDKEQAMLEERIKRSNKNRPATAQQPQPVKTSPDRERPQTAPAAASKAKTQGIPGPRVATPVRRSASGNVKREFALELDDQDEPNKYEMPKLVDVDVDEILNDTVQIPKTRARPPSPLSKLLHRSADANTAIDLVISQITSGDISVCIQSLAQIDGMLKKEDRAELLTNHVDQLLVAITVQLKMAHTKHMGDPNTDSEDVITLCRALLGTLLELFQSKVLSKVASRDVLKELISMMVTILLDRRLEDFSEGPQLMRSVNVMVVKIVEKSNSTNVMSALIKLFHECMASETCSYKFIELVMKCLWKMMRMLPDIINDIDVEVILYDLHAFLKQFPTYTWKDRAEGDTPLRTVKTIMHSLAKMKGNKILSDIGRIENPAESEVVQYLNKVLKHGVGGGTAVAVSNTKNEQNGSSEDSKTPRRESTGKSSKRLSKSTHDTLAEIFKKIGSKENTREGLNDLYDFKQKNPEADLEPFLRKSSQFFQNYIERGLKNIELERQAGEKLPTPSFGSMSSQPEGVQLGASLDTAKGDVNPAMYMERLKILRARCGLDNNSQQSTETVQKPVKSSSEETLASNLPALSSSSTSTAQPQESGDDNSENKPAAAQVNVADLKKRLDRIKRQAQMDS</sequence>
<dbReference type="FunFam" id="1.25.10.10:FF:000063">
    <property type="entry name" value="Putative cytoskeleton-associated protein 5"/>
    <property type="match status" value="1"/>
</dbReference>
<comment type="subcellular location">
    <subcellularLocation>
        <location evidence="2">Chromosome</location>
        <location evidence="2">Centromere</location>
        <location evidence="2">Kinetochore</location>
    </subcellularLocation>
    <subcellularLocation>
        <location evidence="1">Cytoplasm</location>
        <location evidence="1">Cytoskeleton</location>
        <location evidence="1">Microtubule organizing center</location>
        <location evidence="1">Centrosome</location>
    </subcellularLocation>
    <subcellularLocation>
        <location evidence="3">Cytoplasm</location>
        <location evidence="3">Cytoskeleton</location>
        <location evidence="3">Spindle pole</location>
    </subcellularLocation>
</comment>
<feature type="compositionally biased region" description="Polar residues" evidence="14">
    <location>
        <begin position="1953"/>
        <end position="1972"/>
    </location>
</feature>
<keyword evidence="6" id="KW-0132">Cell division</keyword>
<dbReference type="GO" id="GO:0046785">
    <property type="term" value="P:microtubule polymerization"/>
    <property type="evidence" value="ECO:0007669"/>
    <property type="project" value="InterPro"/>
</dbReference>
<feature type="compositionally biased region" description="Polar residues" evidence="14">
    <location>
        <begin position="1421"/>
        <end position="1433"/>
    </location>
</feature>
<feature type="compositionally biased region" description="Acidic residues" evidence="14">
    <location>
        <begin position="823"/>
        <end position="838"/>
    </location>
</feature>
<feature type="compositionally biased region" description="Low complexity" evidence="14">
    <location>
        <begin position="1083"/>
        <end position="1093"/>
    </location>
</feature>
<evidence type="ECO:0000256" key="10">
    <source>
        <dbReference type="ARBA" id="ARBA00023212"/>
    </source>
</evidence>
<dbReference type="GO" id="GO:0005813">
    <property type="term" value="C:centrosome"/>
    <property type="evidence" value="ECO:0007669"/>
    <property type="project" value="UniProtKB-SubCell"/>
</dbReference>
<feature type="domain" description="TOG" evidence="15">
    <location>
        <begin position="1"/>
        <end position="226"/>
    </location>
</feature>
<feature type="region of interest" description="Disordered" evidence="14">
    <location>
        <begin position="505"/>
        <end position="578"/>
    </location>
</feature>
<feature type="domain" description="TOG" evidence="15">
    <location>
        <begin position="841"/>
        <end position="1077"/>
    </location>
</feature>
<feature type="compositionally biased region" description="Low complexity" evidence="14">
    <location>
        <begin position="509"/>
        <end position="537"/>
    </location>
</feature>
<feature type="region of interest" description="Disordered" evidence="14">
    <location>
        <begin position="1073"/>
        <end position="1168"/>
    </location>
</feature>
<dbReference type="GO" id="GO:0030951">
    <property type="term" value="P:establishment or maintenance of microtubule cytoskeleton polarity"/>
    <property type="evidence" value="ECO:0007669"/>
    <property type="project" value="InterPro"/>
</dbReference>
<organism evidence="16 17">
    <name type="scientific">Lingula anatina</name>
    <name type="common">Brachiopod</name>
    <name type="synonym">Lingula unguis</name>
    <dbReference type="NCBI Taxonomy" id="7574"/>
    <lineage>
        <taxon>Eukaryota</taxon>
        <taxon>Metazoa</taxon>
        <taxon>Spiralia</taxon>
        <taxon>Lophotrochozoa</taxon>
        <taxon>Brachiopoda</taxon>
        <taxon>Linguliformea</taxon>
        <taxon>Lingulata</taxon>
        <taxon>Lingulida</taxon>
        <taxon>Linguloidea</taxon>
        <taxon>Lingulidae</taxon>
        <taxon>Lingula</taxon>
    </lineage>
</organism>
<dbReference type="STRING" id="7574.A0A1S3H6L7"/>
<evidence type="ECO:0000256" key="7">
    <source>
        <dbReference type="ARBA" id="ARBA00022737"/>
    </source>
</evidence>
<dbReference type="Gene3D" id="1.25.10.10">
    <property type="entry name" value="Leucine-rich Repeat Variant"/>
    <property type="match status" value="5"/>
</dbReference>
<dbReference type="PANTHER" id="PTHR12609">
    <property type="entry name" value="MICROTUBULE ASSOCIATED PROTEIN XMAP215"/>
    <property type="match status" value="1"/>
</dbReference>
<feature type="region of interest" description="Disordered" evidence="14">
    <location>
        <begin position="241"/>
        <end position="264"/>
    </location>
</feature>
<dbReference type="Proteomes" id="UP000085678">
    <property type="component" value="Unplaced"/>
</dbReference>
<dbReference type="GO" id="GO:0000776">
    <property type="term" value="C:kinetochore"/>
    <property type="evidence" value="ECO:0007669"/>
    <property type="project" value="UniProtKB-KW"/>
</dbReference>
<dbReference type="InterPro" id="IPR024395">
    <property type="entry name" value="CLASP_N_dom"/>
</dbReference>
<feature type="domain" description="TOG" evidence="15">
    <location>
        <begin position="579"/>
        <end position="810"/>
    </location>
</feature>
<evidence type="ECO:0000256" key="11">
    <source>
        <dbReference type="ARBA" id="ARBA00023306"/>
    </source>
</evidence>
<dbReference type="InterPro" id="IPR011989">
    <property type="entry name" value="ARM-like"/>
</dbReference>
<keyword evidence="12" id="KW-0137">Centromere</keyword>
<dbReference type="GO" id="GO:0051010">
    <property type="term" value="F:microtubule plus-end binding"/>
    <property type="evidence" value="ECO:0007669"/>
    <property type="project" value="InterPro"/>
</dbReference>
<dbReference type="GO" id="GO:0061863">
    <property type="term" value="F:microtubule plus end polymerase"/>
    <property type="evidence" value="ECO:0007669"/>
    <property type="project" value="InterPro"/>
</dbReference>
<dbReference type="FunFam" id="1.25.10.10:FF:000019">
    <property type="entry name" value="Cytoskeleton-associated protein 5"/>
    <property type="match status" value="1"/>
</dbReference>
<keyword evidence="9" id="KW-0995">Kinetochore</keyword>
<dbReference type="Pfam" id="PF12348">
    <property type="entry name" value="CLASP_N"/>
    <property type="match status" value="2"/>
</dbReference>
<dbReference type="GO" id="GO:0051301">
    <property type="term" value="P:cell division"/>
    <property type="evidence" value="ECO:0007669"/>
    <property type="project" value="UniProtKB-KW"/>
</dbReference>
<dbReference type="OMA" id="NWKERKE"/>
<dbReference type="SUPFAM" id="SSF48371">
    <property type="entry name" value="ARM repeat"/>
    <property type="match status" value="2"/>
</dbReference>
<feature type="region of interest" description="Disordered" evidence="14">
    <location>
        <begin position="1802"/>
        <end position="1836"/>
    </location>
</feature>
<feature type="compositionally biased region" description="Low complexity" evidence="14">
    <location>
        <begin position="549"/>
        <end position="568"/>
    </location>
</feature>